<gene>
    <name evidence="7" type="ORF">IQ247_11015</name>
</gene>
<reference evidence="7" key="1">
    <citation type="submission" date="2020-10" db="EMBL/GenBank/DDBJ databases">
        <authorList>
            <person name="Castelo-Branco R."/>
            <person name="Eusebio N."/>
            <person name="Adriana R."/>
            <person name="Vieira A."/>
            <person name="Brugerolle De Fraissinette N."/>
            <person name="Rezende De Castro R."/>
            <person name="Schneider M.P."/>
            <person name="Vasconcelos V."/>
            <person name="Leao P.N."/>
        </authorList>
    </citation>
    <scope>NUCLEOTIDE SEQUENCE</scope>
    <source>
        <strain evidence="7">LEGE 06105</strain>
    </source>
</reference>
<evidence type="ECO:0000256" key="2">
    <source>
        <dbReference type="ARBA" id="ARBA00022747"/>
    </source>
</evidence>
<evidence type="ECO:0000313" key="8">
    <source>
        <dbReference type="Proteomes" id="UP000620559"/>
    </source>
</evidence>
<dbReference type="EMBL" id="JADEWL010000027">
    <property type="protein sequence ID" value="MBE9213197.1"/>
    <property type="molecule type" value="Genomic_DNA"/>
</dbReference>
<keyword evidence="4" id="KW-0378">Hydrolase</keyword>
<dbReference type="RefSeq" id="WP_193919864.1">
    <property type="nucleotide sequence ID" value="NZ_JADEWL010000027.1"/>
</dbReference>
<evidence type="ECO:0000256" key="4">
    <source>
        <dbReference type="ARBA" id="ARBA00022801"/>
    </source>
</evidence>
<evidence type="ECO:0000313" key="7">
    <source>
        <dbReference type="EMBL" id="MBE9213197.1"/>
    </source>
</evidence>
<evidence type="ECO:0000256" key="6">
    <source>
        <dbReference type="ARBA" id="ARBA00093790"/>
    </source>
</evidence>
<dbReference type="GO" id="GO:0009307">
    <property type="term" value="P:DNA restriction-modification system"/>
    <property type="evidence" value="ECO:0007669"/>
    <property type="project" value="InterPro"/>
</dbReference>
<dbReference type="AlphaFoldDB" id="A0A8J7F1N7"/>
<proteinExistence type="predicted"/>
<accession>A0A8J7F1N7</accession>
<dbReference type="GO" id="GO:0003677">
    <property type="term" value="F:DNA binding"/>
    <property type="evidence" value="ECO:0007669"/>
    <property type="project" value="InterPro"/>
</dbReference>
<evidence type="ECO:0000256" key="5">
    <source>
        <dbReference type="ARBA" id="ARBA00093760"/>
    </source>
</evidence>
<comment type="caution">
    <text evidence="7">The sequence shown here is derived from an EMBL/GenBank/DDBJ whole genome shotgun (WGS) entry which is preliminary data.</text>
</comment>
<comment type="catalytic activity">
    <reaction evidence="5">
        <text>Endonucleolytic cleavage of DNA to give specific double-stranded fragments with terminal 5'-phosphates.</text>
        <dbReference type="EC" id="3.1.21.4"/>
    </reaction>
</comment>
<organism evidence="7 8">
    <name type="scientific">Plectonema cf. radiosum LEGE 06105</name>
    <dbReference type="NCBI Taxonomy" id="945769"/>
    <lineage>
        <taxon>Bacteria</taxon>
        <taxon>Bacillati</taxon>
        <taxon>Cyanobacteriota</taxon>
        <taxon>Cyanophyceae</taxon>
        <taxon>Oscillatoriophycideae</taxon>
        <taxon>Oscillatoriales</taxon>
        <taxon>Microcoleaceae</taxon>
        <taxon>Plectonema</taxon>
    </lineage>
</organism>
<dbReference type="GO" id="GO:0009036">
    <property type="term" value="F:type II site-specific deoxyribonuclease activity"/>
    <property type="evidence" value="ECO:0007669"/>
    <property type="project" value="InterPro"/>
</dbReference>
<keyword evidence="3 7" id="KW-0255">Endonuclease</keyword>
<dbReference type="Pfam" id="PF09520">
    <property type="entry name" value="RE_TdeIII"/>
    <property type="match status" value="1"/>
</dbReference>
<keyword evidence="2" id="KW-0680">Restriction system</keyword>
<dbReference type="Proteomes" id="UP000620559">
    <property type="component" value="Unassembled WGS sequence"/>
</dbReference>
<protein>
    <recommendedName>
        <fullName evidence="6">type II site-specific deoxyribonuclease</fullName>
        <ecNumber evidence="6">3.1.21.4</ecNumber>
    </recommendedName>
</protein>
<dbReference type="InterPro" id="IPR019045">
    <property type="entry name" value="Restrct_endonuc_II_HinfI"/>
</dbReference>
<dbReference type="EC" id="3.1.21.4" evidence="6"/>
<keyword evidence="8" id="KW-1185">Reference proteome</keyword>
<sequence>MTAISSNTRIKIKGYLEGFIQGLIDEYKGREILKADNAEEYLSRFSSNGELKPFQAALIPPALIRINQFERGLSTRLGNSIEECARLIALEYHQKALRGYDIKADVSLRAFAEAECQKENYESSTKTGQTRPSLEEMIAAVLQARCSDDLQTKSVRTDLYILAKDGTEYFFEIKAPKPNKGQCLEVTQRLLRFHLLGGKSRPQVKAYYAMPYNPYGRKKSDYKWSYAKKYMPFDDAVVIGSEFWNIIGGEAAYKELLEIYLEVGSEKSKHMLDTLAFGFE</sequence>
<name>A0A8J7F1N7_9CYAN</name>
<keyword evidence="1" id="KW-0540">Nuclease</keyword>
<evidence type="ECO:0000256" key="3">
    <source>
        <dbReference type="ARBA" id="ARBA00022759"/>
    </source>
</evidence>
<evidence type="ECO:0000256" key="1">
    <source>
        <dbReference type="ARBA" id="ARBA00022722"/>
    </source>
</evidence>